<feature type="domain" description="Histidine kinase" evidence="6">
    <location>
        <begin position="921"/>
        <end position="1145"/>
    </location>
</feature>
<dbReference type="InterPro" id="IPR036097">
    <property type="entry name" value="HisK_dim/P_sf"/>
</dbReference>
<evidence type="ECO:0000259" key="6">
    <source>
        <dbReference type="PROSITE" id="PS50109"/>
    </source>
</evidence>
<accession>A0ABS5JS48</accession>
<keyword evidence="5" id="KW-1133">Transmembrane helix</keyword>
<dbReference type="InterPro" id="IPR036890">
    <property type="entry name" value="HATPase_C_sf"/>
</dbReference>
<dbReference type="InterPro" id="IPR003594">
    <property type="entry name" value="HATPase_dom"/>
</dbReference>
<dbReference type="PANTHER" id="PTHR43547">
    <property type="entry name" value="TWO-COMPONENT HISTIDINE KINASE"/>
    <property type="match status" value="1"/>
</dbReference>
<dbReference type="CDD" id="cd16922">
    <property type="entry name" value="HATPase_EvgS-ArcB-TorS-like"/>
    <property type="match status" value="1"/>
</dbReference>
<keyword evidence="4" id="KW-0175">Coiled coil</keyword>
<dbReference type="InterPro" id="IPR013783">
    <property type="entry name" value="Ig-like_fold"/>
</dbReference>
<evidence type="ECO:0000313" key="8">
    <source>
        <dbReference type="Proteomes" id="UP000708576"/>
    </source>
</evidence>
<dbReference type="PRINTS" id="PR00344">
    <property type="entry name" value="BCTRLSENSOR"/>
</dbReference>
<keyword evidence="3" id="KW-0597">Phosphoprotein</keyword>
<comment type="catalytic activity">
    <reaction evidence="1">
        <text>ATP + protein L-histidine = ADP + protein N-phospho-L-histidine.</text>
        <dbReference type="EC" id="2.7.13.3"/>
    </reaction>
</comment>
<dbReference type="SUPFAM" id="SSF47384">
    <property type="entry name" value="Homodimeric domain of signal transducing histidine kinase"/>
    <property type="match status" value="1"/>
</dbReference>
<dbReference type="CDD" id="cd00082">
    <property type="entry name" value="HisKA"/>
    <property type="match status" value="1"/>
</dbReference>
<evidence type="ECO:0000256" key="4">
    <source>
        <dbReference type="SAM" id="Coils"/>
    </source>
</evidence>
<organism evidence="7 8">
    <name type="scientific">Carboxylicivirga linearis</name>
    <dbReference type="NCBI Taxonomy" id="1628157"/>
    <lineage>
        <taxon>Bacteria</taxon>
        <taxon>Pseudomonadati</taxon>
        <taxon>Bacteroidota</taxon>
        <taxon>Bacteroidia</taxon>
        <taxon>Marinilabiliales</taxon>
        <taxon>Marinilabiliaceae</taxon>
        <taxon>Carboxylicivirga</taxon>
    </lineage>
</organism>
<dbReference type="SMART" id="SM00387">
    <property type="entry name" value="HATPase_c"/>
    <property type="match status" value="1"/>
</dbReference>
<keyword evidence="5" id="KW-0472">Membrane</keyword>
<dbReference type="EMBL" id="JAGUCO010000002">
    <property type="protein sequence ID" value="MBS2097723.1"/>
    <property type="molecule type" value="Genomic_DNA"/>
</dbReference>
<evidence type="ECO:0000256" key="3">
    <source>
        <dbReference type="ARBA" id="ARBA00022553"/>
    </source>
</evidence>
<dbReference type="SUPFAM" id="SSF63829">
    <property type="entry name" value="Calcium-dependent phosphotriesterase"/>
    <property type="match status" value="2"/>
</dbReference>
<proteinExistence type="predicted"/>
<dbReference type="PROSITE" id="PS50109">
    <property type="entry name" value="HIS_KIN"/>
    <property type="match status" value="1"/>
</dbReference>
<dbReference type="InterPro" id="IPR005467">
    <property type="entry name" value="His_kinase_dom"/>
</dbReference>
<dbReference type="Pfam" id="PF00512">
    <property type="entry name" value="HisKA"/>
    <property type="match status" value="1"/>
</dbReference>
<dbReference type="Gene3D" id="2.60.40.10">
    <property type="entry name" value="Immunoglobulins"/>
    <property type="match status" value="1"/>
</dbReference>
<dbReference type="InterPro" id="IPR011123">
    <property type="entry name" value="Y_Y_Y"/>
</dbReference>
<keyword evidence="8" id="KW-1185">Reference proteome</keyword>
<dbReference type="Proteomes" id="UP000708576">
    <property type="component" value="Unassembled WGS sequence"/>
</dbReference>
<dbReference type="Pfam" id="PF02518">
    <property type="entry name" value="HATPase_c"/>
    <property type="match status" value="1"/>
</dbReference>
<dbReference type="SUPFAM" id="SSF55874">
    <property type="entry name" value="ATPase domain of HSP90 chaperone/DNA topoisomerase II/histidine kinase"/>
    <property type="match status" value="1"/>
</dbReference>
<dbReference type="PANTHER" id="PTHR43547:SF2">
    <property type="entry name" value="HYBRID SIGNAL TRANSDUCTION HISTIDINE KINASE C"/>
    <property type="match status" value="1"/>
</dbReference>
<dbReference type="Pfam" id="PF07495">
    <property type="entry name" value="Y_Y_Y"/>
    <property type="match status" value="1"/>
</dbReference>
<evidence type="ECO:0000256" key="1">
    <source>
        <dbReference type="ARBA" id="ARBA00000085"/>
    </source>
</evidence>
<sequence>MKINPAIVLYKHYFLCVLVLLYAGISKLHANEFNNSIHQQWHFNHLSADDGLSNNYVKAINQDKYGYIWIATTFGLNRFNGLTIDCFYHSETDSTSLVSNYISSLFIDSDQTLWIGTDKGLQRFNYRLQNFISETIPDGQTKREVFCVAEDHDKQLLVGTSSGLYARSSDSKKFHKIELKDHGLPNDSIYRLLVDENNNLWITTYQTGLYYYNRQKNIITAYTHQALDTNSLPDDWIHYLYLDRNNNLWIGTYNTGFCRFNKVDSTFTHFLIDPQEEFTKRIRTIFEDNKGQMYLGSRRGLFLFDKESGISELYALDDHAISKLSQNSVTCSFVDKYQNVWLGTHSGGVTYFNTLQNKFNHIKYVKNDSRFLNTLLVHCFAKSGNRLYIGTENGINVFDKEKKRFTYWQNDFSDPLSLSYDDVKDIAIESKDSIWVATNRGGLNLLDSKGRLIKLYKHVSNDPNSLPSDKIYNVFIDSSNTLWVVSNEDWDRSKSVVSRFDRETGKFIHYQRPFFMGVAESPSGDLYVGGYYGFYLYDKASDNFISFNSDTSIFRTDALYIDSEKNVWVGSYKGLTKYDVDKRKFIDVSKELNLGVKEIYGITGNKNTLWVSSNNGLIRLKDINHLSEDKVSIFIAEDGLQSRDFNYNACYQDSNGYCYFGGDNGFNVFHSDSILSNPYPPEIYLASINVEGKKVVSGSKIYGRIVLNQSVYETKNIDLSYRVRSFTLFFNVLHFANAKSNRYKYKFDGNKDWNYADATNNYITFWNLKPGSHNLTVYGVNSDGKESLQPIDLTITVHPPFWYSTWFIIVAIIFIALMVLLLIYLKNRRLIQKKNKLEKVVAIKTKELMLRNEELSKQKEEIEEQKEEIINQRDVIFENNKLLEKYANDLERSVAERTAELNKAKVKAEESDRLKTSFLKNISHEVRTPLNAIMGFINVIGDDLTNPDNRKFFEVIKSSGYTLMKTVEDVIDYAKIETDAINVFIEKTSIEQILNELFEYYQVEISRNNVEYNQTVELKIEHLVDGFSDHTFTDRDRLKQILDNLLNNAVKFTHQGQIIFGVSYSSSWHVGFYVKDTGIGIEKVDQDKIFDRFRKIEEKSQNLYRGGGLGLAISKYLVELLGGTIEVESVVNEGSTFSFTVKNLHRINNKQNSLYSKSGK</sequence>
<protein>
    <recommendedName>
        <fullName evidence="2">histidine kinase</fullName>
        <ecNumber evidence="2">2.7.13.3</ecNumber>
    </recommendedName>
</protein>
<dbReference type="InterPro" id="IPR004358">
    <property type="entry name" value="Sig_transdc_His_kin-like_C"/>
</dbReference>
<dbReference type="Gene3D" id="1.10.287.130">
    <property type="match status" value="1"/>
</dbReference>
<reference evidence="7 8" key="1">
    <citation type="journal article" date="2015" name="Int. J. Syst. Evol. Microbiol.">
        <title>Carboxylicivirga linearis sp. nov., isolated from a sea cucumber culture pond.</title>
        <authorList>
            <person name="Wang F.Q."/>
            <person name="Zhou Y.X."/>
            <person name="Lin X.Z."/>
            <person name="Chen G.J."/>
            <person name="Du Z.J."/>
        </authorList>
    </citation>
    <scope>NUCLEOTIDE SEQUENCE [LARGE SCALE GENOMIC DNA]</scope>
    <source>
        <strain evidence="7 8">FB218</strain>
    </source>
</reference>
<dbReference type="RefSeq" id="WP_212214491.1">
    <property type="nucleotide sequence ID" value="NZ_JAGUCO010000002.1"/>
</dbReference>
<dbReference type="InterPro" id="IPR011110">
    <property type="entry name" value="Reg_prop"/>
</dbReference>
<gene>
    <name evidence="7" type="ORF">KEM10_05485</name>
</gene>
<evidence type="ECO:0000313" key="7">
    <source>
        <dbReference type="EMBL" id="MBS2097723.1"/>
    </source>
</evidence>
<dbReference type="Pfam" id="PF07494">
    <property type="entry name" value="Reg_prop"/>
    <property type="match status" value="4"/>
</dbReference>
<dbReference type="SMART" id="SM00388">
    <property type="entry name" value="HisKA"/>
    <property type="match status" value="1"/>
</dbReference>
<dbReference type="Gene3D" id="3.30.565.10">
    <property type="entry name" value="Histidine kinase-like ATPase, C-terminal domain"/>
    <property type="match status" value="1"/>
</dbReference>
<evidence type="ECO:0000256" key="5">
    <source>
        <dbReference type="SAM" id="Phobius"/>
    </source>
</evidence>
<name>A0ABS5JS48_9BACT</name>
<feature type="coiled-coil region" evidence="4">
    <location>
        <begin position="845"/>
        <end position="907"/>
    </location>
</feature>
<dbReference type="EC" id="2.7.13.3" evidence="2"/>
<comment type="caution">
    <text evidence="7">The sequence shown here is derived from an EMBL/GenBank/DDBJ whole genome shotgun (WGS) entry which is preliminary data.</text>
</comment>
<feature type="transmembrane region" description="Helical" evidence="5">
    <location>
        <begin position="801"/>
        <end position="825"/>
    </location>
</feature>
<evidence type="ECO:0000256" key="2">
    <source>
        <dbReference type="ARBA" id="ARBA00012438"/>
    </source>
</evidence>
<dbReference type="InterPro" id="IPR015943">
    <property type="entry name" value="WD40/YVTN_repeat-like_dom_sf"/>
</dbReference>
<dbReference type="InterPro" id="IPR003661">
    <property type="entry name" value="HisK_dim/P_dom"/>
</dbReference>
<dbReference type="Gene3D" id="2.130.10.10">
    <property type="entry name" value="YVTN repeat-like/Quinoprotein amine dehydrogenase"/>
    <property type="match status" value="3"/>
</dbReference>
<keyword evidence="5" id="KW-0812">Transmembrane</keyword>